<organism evidence="1 2">
    <name type="scientific">Mumia flava</name>
    <dbReference type="NCBI Taxonomy" id="1348852"/>
    <lineage>
        <taxon>Bacteria</taxon>
        <taxon>Bacillati</taxon>
        <taxon>Actinomycetota</taxon>
        <taxon>Actinomycetes</taxon>
        <taxon>Propionibacteriales</taxon>
        <taxon>Nocardioidaceae</taxon>
        <taxon>Mumia</taxon>
    </lineage>
</organism>
<dbReference type="NCBIfam" id="TIGR01509">
    <property type="entry name" value="HAD-SF-IA-v3"/>
    <property type="match status" value="1"/>
</dbReference>
<dbReference type="InterPro" id="IPR006439">
    <property type="entry name" value="HAD-SF_hydro_IA"/>
</dbReference>
<evidence type="ECO:0000313" key="2">
    <source>
        <dbReference type="Proteomes" id="UP000230842"/>
    </source>
</evidence>
<dbReference type="RefSeq" id="WP_100414668.1">
    <property type="nucleotide sequence ID" value="NZ_PGEZ01000001.1"/>
</dbReference>
<dbReference type="InterPro" id="IPR036412">
    <property type="entry name" value="HAD-like_sf"/>
</dbReference>
<dbReference type="SUPFAM" id="SSF56784">
    <property type="entry name" value="HAD-like"/>
    <property type="match status" value="1"/>
</dbReference>
<proteinExistence type="predicted"/>
<accession>A0A2M9BHL0</accession>
<comment type="caution">
    <text evidence="1">The sequence shown here is derived from an EMBL/GenBank/DDBJ whole genome shotgun (WGS) entry which is preliminary data.</text>
</comment>
<dbReference type="EMBL" id="PGEZ01000001">
    <property type="protein sequence ID" value="PJJ57429.1"/>
    <property type="molecule type" value="Genomic_DNA"/>
</dbReference>
<evidence type="ECO:0000313" key="1">
    <source>
        <dbReference type="EMBL" id="PJJ57429.1"/>
    </source>
</evidence>
<dbReference type="AlphaFoldDB" id="A0A2M9BHL0"/>
<dbReference type="PRINTS" id="PR00413">
    <property type="entry name" value="HADHALOGNASE"/>
</dbReference>
<dbReference type="InterPro" id="IPR052898">
    <property type="entry name" value="ACAD10-like"/>
</dbReference>
<reference evidence="1 2" key="1">
    <citation type="submission" date="2017-11" db="EMBL/GenBank/DDBJ databases">
        <title>Genomic Encyclopedia of Archaeal and Bacterial Type Strains, Phase II (KMG-II): From Individual Species to Whole Genera.</title>
        <authorList>
            <person name="Goeker M."/>
        </authorList>
    </citation>
    <scope>NUCLEOTIDE SEQUENCE [LARGE SCALE GENOMIC DNA]</scope>
    <source>
        <strain evidence="1 2">DSM 27763</strain>
    </source>
</reference>
<dbReference type="InterPro" id="IPR023214">
    <property type="entry name" value="HAD_sf"/>
</dbReference>
<protein>
    <submittedName>
        <fullName evidence="1">Putative hydrolase of the HAD superfamily</fullName>
    </submittedName>
</protein>
<dbReference type="GO" id="GO:0016787">
    <property type="term" value="F:hydrolase activity"/>
    <property type="evidence" value="ECO:0007669"/>
    <property type="project" value="UniProtKB-KW"/>
</dbReference>
<keyword evidence="1" id="KW-0378">Hydrolase</keyword>
<dbReference type="PANTHER" id="PTHR47829">
    <property type="entry name" value="HYDROLASE, PUTATIVE (AFU_ORTHOLOGUE AFUA_1G12880)-RELATED"/>
    <property type="match status" value="1"/>
</dbReference>
<dbReference type="OrthoDB" id="9795007at2"/>
<name>A0A2M9BHL0_9ACTN</name>
<dbReference type="Pfam" id="PF00702">
    <property type="entry name" value="Hydrolase"/>
    <property type="match status" value="1"/>
</dbReference>
<sequence>MSTETGTEAGAGDAPAPAGPVTAVLVDFGGVLTTSVMASFRAYSQARCGDPYRVERVLGGDEESRRLLVEHECGRIDGAAFEAGFAARLGAHGVPVDADGLAADLQAGLEPDEAMLALLGRLRADGVPVAIVSNSLGDDCYRGYDLDALADVSVISGRIGVRKPSRRPYAIACERLGVPPTSAVMIDDLQQNLDGAARLGIRGILHTDAATTERALADLMA</sequence>
<dbReference type="PANTHER" id="PTHR47829:SF1">
    <property type="entry name" value="HAD FAMILY PHOSPHATASE"/>
    <property type="match status" value="1"/>
</dbReference>
<gene>
    <name evidence="1" type="ORF">CLV56_1658</name>
</gene>
<dbReference type="Proteomes" id="UP000230842">
    <property type="component" value="Unassembled WGS sequence"/>
</dbReference>
<dbReference type="Gene3D" id="3.40.50.1000">
    <property type="entry name" value="HAD superfamily/HAD-like"/>
    <property type="match status" value="1"/>
</dbReference>
<keyword evidence="2" id="KW-1185">Reference proteome</keyword>